<evidence type="ECO:0000259" key="2">
    <source>
        <dbReference type="Pfam" id="PF07727"/>
    </source>
</evidence>
<dbReference type="HOGENOM" id="CLU_1743885_0_0_1"/>
<dbReference type="InterPro" id="IPR013103">
    <property type="entry name" value="RVT_2"/>
</dbReference>
<evidence type="ECO:0000313" key="3">
    <source>
        <dbReference type="EMBL" id="CCA20941.1"/>
    </source>
</evidence>
<dbReference type="Pfam" id="PF07727">
    <property type="entry name" value="RVT_2"/>
    <property type="match status" value="1"/>
</dbReference>
<gene>
    <name evidence="3" type="primary">AlNc14C107G6270</name>
    <name evidence="3" type="ORF">ALNC14_070840</name>
</gene>
<proteinExistence type="predicted"/>
<dbReference type="AlphaFoldDB" id="F0WI63"/>
<reference evidence="3" key="1">
    <citation type="journal article" date="2011" name="PLoS Biol.">
        <title>Gene gain and loss during evolution of obligate parasitism in the white rust pathogen of Arabidopsis thaliana.</title>
        <authorList>
            <person name="Kemen E."/>
            <person name="Gardiner A."/>
            <person name="Schultz-Larsen T."/>
            <person name="Kemen A.C."/>
            <person name="Balmuth A.L."/>
            <person name="Robert-Seilaniantz A."/>
            <person name="Bailey K."/>
            <person name="Holub E."/>
            <person name="Studholme D.J."/>
            <person name="Maclean D."/>
            <person name="Jones J.D."/>
        </authorList>
    </citation>
    <scope>NUCLEOTIDE SEQUENCE</scope>
</reference>
<reference evidence="3" key="2">
    <citation type="submission" date="2011-02" db="EMBL/GenBank/DDBJ databases">
        <authorList>
            <person name="MacLean D."/>
        </authorList>
    </citation>
    <scope>NUCLEOTIDE SEQUENCE</scope>
</reference>
<evidence type="ECO:0000256" key="1">
    <source>
        <dbReference type="SAM" id="MobiDB-lite"/>
    </source>
</evidence>
<sequence length="150" mass="17000">MALKLRKSLYGLKQAGRLWAQLLHATLLKVGFIQCHKDTNLYKKGDESTTTLDMCVLDGYHPKQAQVTREMLTRLRMEQADPARTPVGEEHDGEDEGDLLPSDCDGKVERPTVYLLVFDWKSVVAVSLYEARHFVRCASSQPTYARSGRM</sequence>
<protein>
    <submittedName>
        <fullName evidence="3">AlNc14C107G6270 protein</fullName>
    </submittedName>
</protein>
<feature type="domain" description="Reverse transcriptase Ty1/copia-type" evidence="2">
    <location>
        <begin position="3"/>
        <end position="50"/>
    </location>
</feature>
<feature type="region of interest" description="Disordered" evidence="1">
    <location>
        <begin position="79"/>
        <end position="102"/>
    </location>
</feature>
<accession>F0WI63</accession>
<organism evidence="3">
    <name type="scientific">Albugo laibachii Nc14</name>
    <dbReference type="NCBI Taxonomy" id="890382"/>
    <lineage>
        <taxon>Eukaryota</taxon>
        <taxon>Sar</taxon>
        <taxon>Stramenopiles</taxon>
        <taxon>Oomycota</taxon>
        <taxon>Peronosporomycetes</taxon>
        <taxon>Albuginales</taxon>
        <taxon>Albuginaceae</taxon>
        <taxon>Albugo</taxon>
    </lineage>
</organism>
<name>F0WI63_9STRA</name>
<dbReference type="EMBL" id="FR824152">
    <property type="protein sequence ID" value="CCA20941.1"/>
    <property type="molecule type" value="Genomic_DNA"/>
</dbReference>